<reference evidence="1 2" key="1">
    <citation type="submission" date="2020-08" db="EMBL/GenBank/DDBJ databases">
        <title>Genomic Encyclopedia of Type Strains, Phase III (KMG-III): the genomes of soil and plant-associated and newly described type strains.</title>
        <authorList>
            <person name="Whitman W."/>
        </authorList>
    </citation>
    <scope>NUCLEOTIDE SEQUENCE [LARGE SCALE GENOMIC DNA]</scope>
    <source>
        <strain evidence="1 2">CECT 3226</strain>
    </source>
</reference>
<proteinExistence type="predicted"/>
<sequence length="69" mass="7219">MNRTPGAETGRAVMGAVVSPDGFWADEDDGAGPLFDRCGTGDVGWTFPGGDDAFRTTQASAGFVPRHCR</sequence>
<dbReference type="AlphaFoldDB" id="A0A7W8BU98"/>
<organism evidence="1 2">
    <name type="scientific">Streptomyces griseoloalbus</name>
    <dbReference type="NCBI Taxonomy" id="67303"/>
    <lineage>
        <taxon>Bacteria</taxon>
        <taxon>Bacillati</taxon>
        <taxon>Actinomycetota</taxon>
        <taxon>Actinomycetes</taxon>
        <taxon>Kitasatosporales</taxon>
        <taxon>Streptomycetaceae</taxon>
        <taxon>Streptomyces</taxon>
    </lineage>
</organism>
<keyword evidence="2" id="KW-1185">Reference proteome</keyword>
<dbReference type="Proteomes" id="UP000568022">
    <property type="component" value="Unassembled WGS sequence"/>
</dbReference>
<evidence type="ECO:0000313" key="2">
    <source>
        <dbReference type="Proteomes" id="UP000568022"/>
    </source>
</evidence>
<evidence type="ECO:0000313" key="1">
    <source>
        <dbReference type="EMBL" id="MBB5129741.1"/>
    </source>
</evidence>
<dbReference type="EMBL" id="JACHJE010000021">
    <property type="protein sequence ID" value="MBB5129741.1"/>
    <property type="molecule type" value="Genomic_DNA"/>
</dbReference>
<comment type="caution">
    <text evidence="1">The sequence shown here is derived from an EMBL/GenBank/DDBJ whole genome shotgun (WGS) entry which is preliminary data.</text>
</comment>
<gene>
    <name evidence="1" type="ORF">FHS32_006533</name>
</gene>
<accession>A0A7W8BU98</accession>
<protein>
    <submittedName>
        <fullName evidence="1">Uncharacterized protein</fullName>
    </submittedName>
</protein>
<name>A0A7W8BU98_9ACTN</name>